<gene>
    <name evidence="2" type="ORF">K8V79_10180</name>
</gene>
<organism evidence="2 3">
    <name type="scientific">Acinetobacter lwoffii</name>
    <dbReference type="NCBI Taxonomy" id="28090"/>
    <lineage>
        <taxon>Bacteria</taxon>
        <taxon>Pseudomonadati</taxon>
        <taxon>Pseudomonadota</taxon>
        <taxon>Gammaproteobacteria</taxon>
        <taxon>Moraxellales</taxon>
        <taxon>Moraxellaceae</taxon>
        <taxon>Acinetobacter</taxon>
    </lineage>
</organism>
<reference evidence="2" key="2">
    <citation type="submission" date="2021-09" db="EMBL/GenBank/DDBJ databases">
        <authorList>
            <person name="Gilroy R."/>
        </authorList>
    </citation>
    <scope>NUCLEOTIDE SEQUENCE</scope>
    <source>
        <strain evidence="2">CHK135-1449</strain>
    </source>
</reference>
<sequence length="150" mass="17362">MSDVLRPHFWKHYTLTELTSAEWEALCDGCGLCCLIKLEDEETAEVAYTKVACKLLDCQTARCSDYSNRLDYVPDCIQLTPEKLQEIHWLPSSCAYRRVNEGKSLPSWHYLNTGSRQTILQARKSAAGRCLSETDIHEDEIEEYIVRWVR</sequence>
<proteinExistence type="inferred from homology"/>
<dbReference type="NCBIfam" id="NF003501">
    <property type="entry name" value="PRK05170.1-5"/>
    <property type="match status" value="1"/>
</dbReference>
<evidence type="ECO:0000313" key="3">
    <source>
        <dbReference type="Proteomes" id="UP000787156"/>
    </source>
</evidence>
<evidence type="ECO:0000313" key="2">
    <source>
        <dbReference type="EMBL" id="HJF28590.1"/>
    </source>
</evidence>
<name>A0A9D2UTS4_ACILW</name>
<dbReference type="PANTHER" id="PTHR37421">
    <property type="entry name" value="UPF0260 PROTEIN YCGN"/>
    <property type="match status" value="1"/>
</dbReference>
<dbReference type="EMBL" id="DYWX01000110">
    <property type="protein sequence ID" value="HJF28590.1"/>
    <property type="molecule type" value="Genomic_DNA"/>
</dbReference>
<dbReference type="AlphaFoldDB" id="A0A9D2UTS4"/>
<comment type="caution">
    <text evidence="2">The sequence shown here is derived from an EMBL/GenBank/DDBJ whole genome shotgun (WGS) entry which is preliminary data.</text>
</comment>
<comment type="similarity">
    <text evidence="1">Belongs to the UPF0260 family.</text>
</comment>
<evidence type="ECO:0000256" key="1">
    <source>
        <dbReference type="HAMAP-Rule" id="MF_00676"/>
    </source>
</evidence>
<dbReference type="NCBIfam" id="NF003507">
    <property type="entry name" value="PRK05170.2-5"/>
    <property type="match status" value="1"/>
</dbReference>
<dbReference type="HAMAP" id="MF_00676">
    <property type="entry name" value="UPF0260"/>
    <property type="match status" value="1"/>
</dbReference>
<dbReference type="InterPro" id="IPR005358">
    <property type="entry name" value="Puta_zinc/iron-chelating_dom"/>
</dbReference>
<dbReference type="PIRSF" id="PIRSF006173">
    <property type="entry name" value="UCP006173"/>
    <property type="match status" value="1"/>
</dbReference>
<dbReference type="Pfam" id="PF03692">
    <property type="entry name" value="CxxCxxCC"/>
    <property type="match status" value="1"/>
</dbReference>
<accession>A0A9D2UTS4</accession>
<dbReference type="NCBIfam" id="NF003508">
    <property type="entry name" value="PRK05170.2-6"/>
    <property type="match status" value="1"/>
</dbReference>
<dbReference type="Proteomes" id="UP000787156">
    <property type="component" value="Unassembled WGS sequence"/>
</dbReference>
<dbReference type="InterPro" id="IPR008228">
    <property type="entry name" value="UCP006173"/>
</dbReference>
<dbReference type="PANTHER" id="PTHR37421:SF1">
    <property type="entry name" value="UPF0260 PROTEIN YCGN"/>
    <property type="match status" value="1"/>
</dbReference>
<protein>
    <recommendedName>
        <fullName evidence="1">UPF0260 protein K8V79_10180</fullName>
    </recommendedName>
</protein>
<reference evidence="2" key="1">
    <citation type="journal article" date="2021" name="PeerJ">
        <title>Extensive microbial diversity within the chicken gut microbiome revealed by metagenomics and culture.</title>
        <authorList>
            <person name="Gilroy R."/>
            <person name="Ravi A."/>
            <person name="Getino M."/>
            <person name="Pursley I."/>
            <person name="Horton D.L."/>
            <person name="Alikhan N.F."/>
            <person name="Baker D."/>
            <person name="Gharbi K."/>
            <person name="Hall N."/>
            <person name="Watson M."/>
            <person name="Adriaenssens E.M."/>
            <person name="Foster-Nyarko E."/>
            <person name="Jarju S."/>
            <person name="Secka A."/>
            <person name="Antonio M."/>
            <person name="Oren A."/>
            <person name="Chaudhuri R.R."/>
            <person name="La Ragione R."/>
            <person name="Hildebrand F."/>
            <person name="Pallen M.J."/>
        </authorList>
    </citation>
    <scope>NUCLEOTIDE SEQUENCE</scope>
    <source>
        <strain evidence="2">CHK135-1449</strain>
    </source>
</reference>